<accession>A0AAU7W439</accession>
<dbReference type="Pfam" id="PF00436">
    <property type="entry name" value="SSB"/>
    <property type="match status" value="1"/>
</dbReference>
<name>A0AAU7W439_9MICO</name>
<reference evidence="5" key="1">
    <citation type="submission" date="2024-05" db="EMBL/GenBank/DDBJ databases">
        <authorList>
            <person name="Yu L."/>
        </authorList>
    </citation>
    <scope>NUCLEOTIDE SEQUENCE</scope>
    <source>
        <strain evidence="5">G08B096</strain>
    </source>
</reference>
<feature type="region of interest" description="Disordered" evidence="4">
    <location>
        <begin position="104"/>
        <end position="138"/>
    </location>
</feature>
<dbReference type="HAMAP" id="MF_00984">
    <property type="entry name" value="SSB"/>
    <property type="match status" value="1"/>
</dbReference>
<dbReference type="InterPro" id="IPR000424">
    <property type="entry name" value="Primosome_PriB/ssb"/>
</dbReference>
<dbReference type="InterPro" id="IPR011344">
    <property type="entry name" value="ssDNA-bd"/>
</dbReference>
<dbReference type="RefSeq" id="WP_350347235.1">
    <property type="nucleotide sequence ID" value="NZ_CP158374.1"/>
</dbReference>
<dbReference type="SUPFAM" id="SSF50249">
    <property type="entry name" value="Nucleic acid-binding proteins"/>
    <property type="match status" value="1"/>
</dbReference>
<evidence type="ECO:0000256" key="4">
    <source>
        <dbReference type="SAM" id="MobiDB-lite"/>
    </source>
</evidence>
<keyword evidence="1 2" id="KW-0238">DNA-binding</keyword>
<sequence length="138" mass="14993">MTQISLIGNLTSPVELRFTANGKAVGNVTVAVNRKRGDQEETDFHRVTLWEQLAENAAQLEKGTRVVVVGRLTQRSYEDKQGEKRTAWDVTADAFGPDLRFATAQVTRAQSNRPAPQADDGWATAPAGGGSYGDDTPF</sequence>
<dbReference type="Gene3D" id="2.40.50.140">
    <property type="entry name" value="Nucleic acid-binding proteins"/>
    <property type="match status" value="1"/>
</dbReference>
<evidence type="ECO:0000256" key="3">
    <source>
        <dbReference type="PIRNR" id="PIRNR002070"/>
    </source>
</evidence>
<dbReference type="GO" id="GO:0003697">
    <property type="term" value="F:single-stranded DNA binding"/>
    <property type="evidence" value="ECO:0007669"/>
    <property type="project" value="UniProtKB-UniRule"/>
</dbReference>
<dbReference type="NCBIfam" id="TIGR00621">
    <property type="entry name" value="ssb"/>
    <property type="match status" value="1"/>
</dbReference>
<evidence type="ECO:0000313" key="5">
    <source>
        <dbReference type="EMBL" id="XBX81213.1"/>
    </source>
</evidence>
<evidence type="ECO:0000256" key="2">
    <source>
        <dbReference type="HAMAP-Rule" id="MF_00984"/>
    </source>
</evidence>
<dbReference type="GO" id="GO:0009295">
    <property type="term" value="C:nucleoid"/>
    <property type="evidence" value="ECO:0007669"/>
    <property type="project" value="TreeGrafter"/>
</dbReference>
<organism evidence="5">
    <name type="scientific">Agromyces sp. G08B096</name>
    <dbReference type="NCBI Taxonomy" id="3156399"/>
    <lineage>
        <taxon>Bacteria</taxon>
        <taxon>Bacillati</taxon>
        <taxon>Actinomycetota</taxon>
        <taxon>Actinomycetes</taxon>
        <taxon>Micrococcales</taxon>
        <taxon>Microbacteriaceae</taxon>
        <taxon>Agromyces</taxon>
    </lineage>
</organism>
<proteinExistence type="inferred from homology"/>
<dbReference type="GO" id="GO:0006260">
    <property type="term" value="P:DNA replication"/>
    <property type="evidence" value="ECO:0007669"/>
    <property type="project" value="InterPro"/>
</dbReference>
<gene>
    <name evidence="5" type="primary">ssb</name>
    <name evidence="5" type="ORF">ABIQ69_11400</name>
</gene>
<dbReference type="EMBL" id="CP158374">
    <property type="protein sequence ID" value="XBX81213.1"/>
    <property type="molecule type" value="Genomic_DNA"/>
</dbReference>
<evidence type="ECO:0000256" key="1">
    <source>
        <dbReference type="ARBA" id="ARBA00023125"/>
    </source>
</evidence>
<dbReference type="PIRSF" id="PIRSF002070">
    <property type="entry name" value="SSB"/>
    <property type="match status" value="1"/>
</dbReference>
<dbReference type="CDD" id="cd04496">
    <property type="entry name" value="SSB_OBF"/>
    <property type="match status" value="1"/>
</dbReference>
<protein>
    <recommendedName>
        <fullName evidence="2 3">Single-stranded DNA-binding protein</fullName>
        <shortName evidence="2">SSB</shortName>
    </recommendedName>
</protein>
<dbReference type="PROSITE" id="PS50935">
    <property type="entry name" value="SSB"/>
    <property type="match status" value="1"/>
</dbReference>
<comment type="subunit">
    <text evidence="2">Homotetramer.</text>
</comment>
<dbReference type="PANTHER" id="PTHR10302">
    <property type="entry name" value="SINGLE-STRANDED DNA-BINDING PROTEIN"/>
    <property type="match status" value="1"/>
</dbReference>
<dbReference type="AlphaFoldDB" id="A0AAU7W439"/>
<dbReference type="InterPro" id="IPR012340">
    <property type="entry name" value="NA-bd_OB-fold"/>
</dbReference>
<comment type="caution">
    <text evidence="2">Lacks conserved residue(s) required for the propagation of feature annotation.</text>
</comment>
<feature type="compositionally biased region" description="Polar residues" evidence="4">
    <location>
        <begin position="104"/>
        <end position="114"/>
    </location>
</feature>
<dbReference type="PANTHER" id="PTHR10302:SF27">
    <property type="entry name" value="SINGLE-STRANDED DNA-BINDING PROTEIN"/>
    <property type="match status" value="1"/>
</dbReference>